<name>A0ABX7N727_9BACT</name>
<feature type="chain" id="PRO_5045973217" description="Lipoprotein" evidence="1">
    <location>
        <begin position="22"/>
        <end position="276"/>
    </location>
</feature>
<feature type="signal peptide" evidence="1">
    <location>
        <begin position="1"/>
        <end position="21"/>
    </location>
</feature>
<dbReference type="RefSeq" id="WP_206713888.1">
    <property type="nucleotide sequence ID" value="NZ_CP071091.1"/>
</dbReference>
<dbReference type="PROSITE" id="PS51257">
    <property type="entry name" value="PROKAR_LIPOPROTEIN"/>
    <property type="match status" value="1"/>
</dbReference>
<evidence type="ECO:0000256" key="1">
    <source>
        <dbReference type="SAM" id="SignalP"/>
    </source>
</evidence>
<protein>
    <recommendedName>
        <fullName evidence="4">Lipoprotein</fullName>
    </recommendedName>
</protein>
<keyword evidence="3" id="KW-1185">Reference proteome</keyword>
<accession>A0ABX7N727</accession>
<organism evidence="2 3">
    <name type="scientific">Myxococcus landrumensis</name>
    <dbReference type="NCBI Taxonomy" id="2813577"/>
    <lineage>
        <taxon>Bacteria</taxon>
        <taxon>Pseudomonadati</taxon>
        <taxon>Myxococcota</taxon>
        <taxon>Myxococcia</taxon>
        <taxon>Myxococcales</taxon>
        <taxon>Cystobacterineae</taxon>
        <taxon>Myxococcaceae</taxon>
        <taxon>Myxococcus</taxon>
    </lineage>
</organism>
<gene>
    <name evidence="2" type="ORF">JY572_27815</name>
</gene>
<dbReference type="Proteomes" id="UP000663090">
    <property type="component" value="Chromosome"/>
</dbReference>
<evidence type="ECO:0000313" key="3">
    <source>
        <dbReference type="Proteomes" id="UP000663090"/>
    </source>
</evidence>
<keyword evidence="1" id="KW-0732">Signal</keyword>
<reference evidence="2 3" key="1">
    <citation type="submission" date="2021-02" db="EMBL/GenBank/DDBJ databases">
        <title>De Novo genome assembly of isolated myxobacteria.</title>
        <authorList>
            <person name="Stevens D.C."/>
        </authorList>
    </citation>
    <scope>NUCLEOTIDE SEQUENCE [LARGE SCALE GENOMIC DNA]</scope>
    <source>
        <strain evidence="2 3">SCHIC003</strain>
    </source>
</reference>
<sequence length="276" mass="29241">MPSMRNLLFALPLATFTVACGGEPLEPTSPEAASPVVADEAVDQVEQGVGLHGPYNWHTSANGYVSTSIGTATNRTCFLTGVSGNLQPPSGSSSWGNTGTFIFAGEWYIFVNHNFSKMLGSTVECVTTSANRTTEVSWYNGQPAKLLGAVTADRRCFLTMVEGAGAFDSTSEYVRVWNDGLNWYLGGDLAGEGGGRALCVDVPESHGGWQWISAGSGFSKDLAYDPGGVGCFLSGLGGRFNQNSLTDGLSIDYNSGTRTWEMTLSPAKRGWANCVK</sequence>
<dbReference type="EMBL" id="CP071091">
    <property type="protein sequence ID" value="QSQ12158.1"/>
    <property type="molecule type" value="Genomic_DNA"/>
</dbReference>
<proteinExistence type="predicted"/>
<evidence type="ECO:0008006" key="4">
    <source>
        <dbReference type="Google" id="ProtNLM"/>
    </source>
</evidence>
<evidence type="ECO:0000313" key="2">
    <source>
        <dbReference type="EMBL" id="QSQ12158.1"/>
    </source>
</evidence>